<proteinExistence type="inferred from homology"/>
<protein>
    <recommendedName>
        <fullName evidence="5">Carboxylesterase type B domain-containing protein</fullName>
    </recommendedName>
</protein>
<evidence type="ECO:0000256" key="2">
    <source>
        <dbReference type="ARBA" id="ARBA00022487"/>
    </source>
</evidence>
<dbReference type="Proteomes" id="UP001168821">
    <property type="component" value="Unassembled WGS sequence"/>
</dbReference>
<dbReference type="Gene3D" id="3.40.50.1820">
    <property type="entry name" value="alpha/beta hydrolase"/>
    <property type="match status" value="2"/>
</dbReference>
<keyword evidence="7" id="KW-1185">Reference proteome</keyword>
<accession>A0AA38MBB7</accession>
<evidence type="ECO:0000256" key="1">
    <source>
        <dbReference type="ARBA" id="ARBA00005964"/>
    </source>
</evidence>
<keyword evidence="3" id="KW-0378">Hydrolase</keyword>
<evidence type="ECO:0000256" key="4">
    <source>
        <dbReference type="ARBA" id="ARBA00023180"/>
    </source>
</evidence>
<comment type="caution">
    <text evidence="6">The sequence shown here is derived from an EMBL/GenBank/DDBJ whole genome shotgun (WGS) entry which is preliminary data.</text>
</comment>
<dbReference type="InterPro" id="IPR002018">
    <property type="entry name" value="CarbesteraseB"/>
</dbReference>
<dbReference type="InterPro" id="IPR029058">
    <property type="entry name" value="AB_hydrolase_fold"/>
</dbReference>
<evidence type="ECO:0000256" key="3">
    <source>
        <dbReference type="ARBA" id="ARBA00022801"/>
    </source>
</evidence>
<dbReference type="FunFam" id="3.40.50.1820:FF:000092">
    <property type="entry name" value="Carboxylic ester hydrolase"/>
    <property type="match status" value="1"/>
</dbReference>
<feature type="domain" description="Carboxylesterase type B" evidence="5">
    <location>
        <begin position="3"/>
        <end position="509"/>
    </location>
</feature>
<comment type="similarity">
    <text evidence="1">Belongs to the type-B carboxylesterase/lipase family.</text>
</comment>
<dbReference type="PANTHER" id="PTHR43142:SF1">
    <property type="entry name" value="CARBOXYLIC ESTER HYDROLASE"/>
    <property type="match status" value="1"/>
</dbReference>
<evidence type="ECO:0000259" key="5">
    <source>
        <dbReference type="Pfam" id="PF00135"/>
    </source>
</evidence>
<reference evidence="6" key="1">
    <citation type="journal article" date="2023" name="G3 (Bethesda)">
        <title>Whole genome assemblies of Zophobas morio and Tenebrio molitor.</title>
        <authorList>
            <person name="Kaur S."/>
            <person name="Stinson S.A."/>
            <person name="diCenzo G.C."/>
        </authorList>
    </citation>
    <scope>NUCLEOTIDE SEQUENCE</scope>
    <source>
        <strain evidence="6">QUZm001</strain>
    </source>
</reference>
<feature type="domain" description="Carboxylesterase type B" evidence="5">
    <location>
        <begin position="511"/>
        <end position="930"/>
    </location>
</feature>
<name>A0AA38MBB7_9CUCU</name>
<evidence type="ECO:0000313" key="7">
    <source>
        <dbReference type="Proteomes" id="UP001168821"/>
    </source>
</evidence>
<dbReference type="AlphaFoldDB" id="A0AA38MBB7"/>
<dbReference type="Pfam" id="PF00135">
    <property type="entry name" value="COesterase"/>
    <property type="match status" value="2"/>
</dbReference>
<sequence>MEDPVVQIKQGKLLGSICRDMNGNAFYSFRGIPYAQPPLGKLRFKAPLPPLPWQGIFNAIQNGNCCFSADVFEKVYVGSEDCLNLNVYTPHLPRNGRNLLPVMVWIHGGGFICGSNNSDMYGPEFLITEKVVIVSINYRIGLLGFLSLNDPSAGVPGNSGLKDMVMALKWVQANIQQFNGDPKNVTIFGESAGGVAVHLLVLSPMGQGLFHKAIAQSGCALNPWSRGRKADKEIFAAFGCEGKSDLEFLEHLQNLSVQKLLQNQSKIDYFIEPAALNVYGVVIERTFEQQGEVPFMCEDPLDIILSGNFSKVPFILGCTNLEGLVVNTYRPKRTANMLNDPESNLPHFLGYKRGAPESQIVAHKVQEFYFGNKKPGQSTRDQLYDMVTDHTFMYGIYASIRLHTRNSDSPIYFYRMSITTSLKFLQALMQVDREKGAAHGDDVAYLFKTIFTPSLSQDSIEYKFIRTFVKLWTNFAYYGNPTKNVSSIMWKEATKETIGFLEIDRNLSMEEPVVQIKQGKLLGTVCKDMNGNAFYSFRGIPYARPPLGTLRFKAPLPPLPWEGIFNATQNGNSCFSIDLFKKVPIGSEDCLNLNVYTPNLSINGRNLLPVMVWIHGGGFLSGSNNSNLYGPEFLITKKVVIVSINYRLGLLGFLSLNDPSAGIPGNAGFKDMVMALKWVQANIERFNGNPKNVTIFGGSVGGGAVHLLMLSPMAEGLFHKAIAQSGCALNPWCRARKADDDVYAVFGCEGKSDLEFLEHLQRLSVQELLKKQSKIQYVVQPNATNVYGLVIERPFEQQGEVPFMCEDPLDIILSGNFSKVPLIMGYTDLEGSVVDSYRPERSLDMVDDPESNLSRFLGYKRGTQESRIVAQKVQEFYFGNNKRDQSVQDQIYSVVTDHGFLYGIYAAIRLHVKSSHSPVYFYRMSLETSLKFHQVLTQKDKGKGMYVHLIQSKAEFRIFQEQRMVMM</sequence>
<organism evidence="6 7">
    <name type="scientific">Zophobas morio</name>
    <dbReference type="NCBI Taxonomy" id="2755281"/>
    <lineage>
        <taxon>Eukaryota</taxon>
        <taxon>Metazoa</taxon>
        <taxon>Ecdysozoa</taxon>
        <taxon>Arthropoda</taxon>
        <taxon>Hexapoda</taxon>
        <taxon>Insecta</taxon>
        <taxon>Pterygota</taxon>
        <taxon>Neoptera</taxon>
        <taxon>Endopterygota</taxon>
        <taxon>Coleoptera</taxon>
        <taxon>Polyphaga</taxon>
        <taxon>Cucujiformia</taxon>
        <taxon>Tenebrionidae</taxon>
        <taxon>Zophobas</taxon>
    </lineage>
</organism>
<dbReference type="GO" id="GO:0052689">
    <property type="term" value="F:carboxylic ester hydrolase activity"/>
    <property type="evidence" value="ECO:0007669"/>
    <property type="project" value="UniProtKB-KW"/>
</dbReference>
<gene>
    <name evidence="6" type="ORF">Zmor_021859</name>
</gene>
<evidence type="ECO:0000313" key="6">
    <source>
        <dbReference type="EMBL" id="KAJ3650153.1"/>
    </source>
</evidence>
<keyword evidence="2" id="KW-0719">Serine esterase</keyword>
<dbReference type="PANTHER" id="PTHR43142">
    <property type="entry name" value="CARBOXYLIC ESTER HYDROLASE"/>
    <property type="match status" value="1"/>
</dbReference>
<keyword evidence="4" id="KW-0325">Glycoprotein</keyword>
<dbReference type="EMBL" id="JALNTZ010000006">
    <property type="protein sequence ID" value="KAJ3650153.1"/>
    <property type="molecule type" value="Genomic_DNA"/>
</dbReference>
<dbReference type="SUPFAM" id="SSF53474">
    <property type="entry name" value="alpha/beta-Hydrolases"/>
    <property type="match status" value="2"/>
</dbReference>